<dbReference type="InterPro" id="IPR018887">
    <property type="entry name" value="MYDGF"/>
</dbReference>
<reference evidence="2" key="1">
    <citation type="submission" date="2020-01" db="EMBL/GenBank/DDBJ databases">
        <title>Development of genomics and gene disruption for Polysphondylium violaceum indicates a role for the polyketide synthase stlB in stalk morphogenesis.</title>
        <authorList>
            <person name="Narita B."/>
            <person name="Kawabe Y."/>
            <person name="Kin K."/>
            <person name="Saito T."/>
            <person name="Gibbs R."/>
            <person name="Kuspa A."/>
            <person name="Muzny D."/>
            <person name="Queller D."/>
            <person name="Richards S."/>
            <person name="Strassman J."/>
            <person name="Sucgang R."/>
            <person name="Worley K."/>
            <person name="Schaap P."/>
        </authorList>
    </citation>
    <scope>NUCLEOTIDE SEQUENCE</scope>
    <source>
        <strain evidence="2">QSvi11</strain>
    </source>
</reference>
<dbReference type="PANTHER" id="PTHR31230:SF1">
    <property type="entry name" value="MYELOID-DERIVED GROWTH FACTOR"/>
    <property type="match status" value="1"/>
</dbReference>
<accession>A0A8J4V5K1</accession>
<dbReference type="GO" id="GO:0005615">
    <property type="term" value="C:extracellular space"/>
    <property type="evidence" value="ECO:0007669"/>
    <property type="project" value="TreeGrafter"/>
</dbReference>
<proteinExistence type="predicted"/>
<dbReference type="EMBL" id="AJWJ01000009">
    <property type="protein sequence ID" value="KAF2078223.1"/>
    <property type="molecule type" value="Genomic_DNA"/>
</dbReference>
<dbReference type="PANTHER" id="PTHR31230">
    <property type="entry name" value="MYELOID-DERIVED GROWTH FACTOR MYDGF"/>
    <property type="match status" value="1"/>
</dbReference>
<sequence length="150" mass="16468">MRSLDILLIAIVSLLSVVAVSASVDKEFDIKPLTTIQTVELKGDHGHCTFSYQASGGTNERWMMSLEENDDGTVYCAIGRPNPPSYLLFSHFSATLVPLSGKSKKKSFTANIMDNLGSILIKDQYDIKGNEVFKTNNFAGNLALLELHLN</sequence>
<dbReference type="Proteomes" id="UP000695562">
    <property type="component" value="Unassembled WGS sequence"/>
</dbReference>
<dbReference type="AlphaFoldDB" id="A0A8J4V5K1"/>
<keyword evidence="1" id="KW-0732">Signal</keyword>
<feature type="signal peptide" evidence="1">
    <location>
        <begin position="1"/>
        <end position="22"/>
    </location>
</feature>
<protein>
    <recommendedName>
        <fullName evidence="4">Myeloid-derived growth factor</fullName>
    </recommendedName>
</protein>
<evidence type="ECO:0000313" key="3">
    <source>
        <dbReference type="Proteomes" id="UP000695562"/>
    </source>
</evidence>
<gene>
    <name evidence="2" type="ORF">CYY_000513</name>
</gene>
<feature type="chain" id="PRO_5035233511" description="Myeloid-derived growth factor" evidence="1">
    <location>
        <begin position="23"/>
        <end position="150"/>
    </location>
</feature>
<dbReference type="OrthoDB" id="10061830at2759"/>
<evidence type="ECO:0000313" key="2">
    <source>
        <dbReference type="EMBL" id="KAF2078223.1"/>
    </source>
</evidence>
<dbReference type="Pfam" id="PF10572">
    <property type="entry name" value="UPF0556"/>
    <property type="match status" value="1"/>
</dbReference>
<evidence type="ECO:0008006" key="4">
    <source>
        <dbReference type="Google" id="ProtNLM"/>
    </source>
</evidence>
<evidence type="ECO:0000256" key="1">
    <source>
        <dbReference type="SAM" id="SignalP"/>
    </source>
</evidence>
<comment type="caution">
    <text evidence="2">The sequence shown here is derived from an EMBL/GenBank/DDBJ whole genome shotgun (WGS) entry which is preliminary data.</text>
</comment>
<name>A0A8J4V5K1_9MYCE</name>
<keyword evidence="3" id="KW-1185">Reference proteome</keyword>
<organism evidence="2 3">
    <name type="scientific">Polysphondylium violaceum</name>
    <dbReference type="NCBI Taxonomy" id="133409"/>
    <lineage>
        <taxon>Eukaryota</taxon>
        <taxon>Amoebozoa</taxon>
        <taxon>Evosea</taxon>
        <taxon>Eumycetozoa</taxon>
        <taxon>Dictyostelia</taxon>
        <taxon>Dictyosteliales</taxon>
        <taxon>Dictyosteliaceae</taxon>
        <taxon>Polysphondylium</taxon>
    </lineage>
</organism>